<keyword evidence="1" id="KW-0175">Coiled coil</keyword>
<protein>
    <recommendedName>
        <fullName evidence="3">TerB-C domain-containing protein</fullName>
    </recommendedName>
</protein>
<evidence type="ECO:0000256" key="2">
    <source>
        <dbReference type="SAM" id="Phobius"/>
    </source>
</evidence>
<evidence type="ECO:0000259" key="3">
    <source>
        <dbReference type="Pfam" id="PF15615"/>
    </source>
</evidence>
<keyword evidence="2" id="KW-0472">Membrane</keyword>
<reference evidence="4 5" key="1">
    <citation type="submission" date="2017-06" db="EMBL/GenBank/DDBJ databases">
        <title>Genome sequencing of cyanobaciteial culture collection at National Institute for Environmental Studies (NIES).</title>
        <authorList>
            <person name="Hirose Y."/>
            <person name="Shimura Y."/>
            <person name="Fujisawa T."/>
            <person name="Nakamura Y."/>
            <person name="Kawachi M."/>
        </authorList>
    </citation>
    <scope>NUCLEOTIDE SEQUENCE [LARGE SCALE GENOMIC DNA]</scope>
    <source>
        <strain evidence="4 5">NIES-21</strain>
    </source>
</reference>
<dbReference type="EMBL" id="AP018174">
    <property type="protein sequence ID" value="BAY19360.1"/>
    <property type="molecule type" value="Genomic_DNA"/>
</dbReference>
<name>A0A1Z4GPD7_9CYAN</name>
<organism evidence="4 5">
    <name type="scientific">Anabaenopsis circularis NIES-21</name>
    <dbReference type="NCBI Taxonomy" id="1085406"/>
    <lineage>
        <taxon>Bacteria</taxon>
        <taxon>Bacillati</taxon>
        <taxon>Cyanobacteriota</taxon>
        <taxon>Cyanophyceae</taxon>
        <taxon>Nostocales</taxon>
        <taxon>Nodulariaceae</taxon>
        <taxon>Anabaenopsis</taxon>
    </lineage>
</organism>
<dbReference type="Proteomes" id="UP000218287">
    <property type="component" value="Chromosome"/>
</dbReference>
<proteinExistence type="predicted"/>
<sequence>MQAVMVSNRFLLGIVAFSVSFGLSLVPNWNFSQAFITGIITVLATYAAALFVDKRRRHHEMLVLVTLRKRIKEQEALKNRIYREIKQIEEHRSLLYAENQKLQNQIAESRNQRDSLHRELSNFAGQKKQLETETNNLKNTIKTLEKTSTELSNTCSNLTAEKRRLELHSNVSHAEIVQLQTQIAQLRQDKQELENNLTLLGRLKPQLEEKMYELRIQIQELEIVVNQQNKLLADTITERNDIISRLNNLTQQTSDKESELQQLNSQVSILQEERDLLQNQVWELLQQTETLNLEHIPINLPIEDEPELFPFADLIATPEDISEDLPEEWTNLLEKLPGHEIEVLKAILQADNPKATIKQIAEANITMPNLLIDSINDRANDTIGELIIEPGEDIPEIYQEHLNNVRKMIAMYEDLMSRQASSN</sequence>
<feature type="domain" description="TerB-C" evidence="3">
    <location>
        <begin position="247"/>
        <end position="406"/>
    </location>
</feature>
<dbReference type="Pfam" id="PF15615">
    <property type="entry name" value="TerB_C"/>
    <property type="match status" value="1"/>
</dbReference>
<dbReference type="AlphaFoldDB" id="A0A1Z4GPD7"/>
<dbReference type="Gene3D" id="1.10.287.510">
    <property type="entry name" value="Helix hairpin bin"/>
    <property type="match status" value="1"/>
</dbReference>
<keyword evidence="5" id="KW-1185">Reference proteome</keyword>
<feature type="transmembrane region" description="Helical" evidence="2">
    <location>
        <begin position="32"/>
        <end position="52"/>
    </location>
</feature>
<feature type="coiled-coil region" evidence="1">
    <location>
        <begin position="64"/>
        <end position="287"/>
    </location>
</feature>
<evidence type="ECO:0000313" key="4">
    <source>
        <dbReference type="EMBL" id="BAY19360.1"/>
    </source>
</evidence>
<dbReference type="InterPro" id="IPR028932">
    <property type="entry name" value="TerB-C"/>
</dbReference>
<gene>
    <name evidence="4" type="ORF">NIES21_52210</name>
</gene>
<evidence type="ECO:0000313" key="5">
    <source>
        <dbReference type="Proteomes" id="UP000218287"/>
    </source>
</evidence>
<keyword evidence="2" id="KW-0812">Transmembrane</keyword>
<dbReference type="OrthoDB" id="460892at2"/>
<accession>A0A1Z4GPD7</accession>
<evidence type="ECO:0000256" key="1">
    <source>
        <dbReference type="SAM" id="Coils"/>
    </source>
</evidence>
<keyword evidence="2" id="KW-1133">Transmembrane helix</keyword>